<protein>
    <submittedName>
        <fullName evidence="2">Uncharacterized protein</fullName>
    </submittedName>
</protein>
<dbReference type="AlphaFoldDB" id="A0A6A5FQ11"/>
<accession>A0A6A5FQ11</accession>
<feature type="compositionally biased region" description="Basic and acidic residues" evidence="1">
    <location>
        <begin position="1"/>
        <end position="11"/>
    </location>
</feature>
<name>A0A6A5FQ11_PERFL</name>
<feature type="region of interest" description="Disordered" evidence="1">
    <location>
        <begin position="1"/>
        <end position="58"/>
    </location>
</feature>
<dbReference type="EMBL" id="VHII01000004">
    <property type="protein sequence ID" value="KAF1392322.1"/>
    <property type="molecule type" value="Genomic_DNA"/>
</dbReference>
<dbReference type="Proteomes" id="UP000465112">
    <property type="component" value="Chromosome 4"/>
</dbReference>
<gene>
    <name evidence="2" type="ORF">PFLUV_G00051590</name>
</gene>
<evidence type="ECO:0000313" key="3">
    <source>
        <dbReference type="Proteomes" id="UP000465112"/>
    </source>
</evidence>
<sequence>MIIIHRLDQWHHHNSIGGGGKQENQAPAPASQPASLSGEQKKKQRREKGAQRRGFSVDNGEGYSLAYAWRRFDDLKGARHTMGLQNL</sequence>
<comment type="caution">
    <text evidence="2">The sequence shown here is derived from an EMBL/GenBank/DDBJ whole genome shotgun (WGS) entry which is preliminary data.</text>
</comment>
<keyword evidence="3" id="KW-1185">Reference proteome</keyword>
<evidence type="ECO:0000313" key="2">
    <source>
        <dbReference type="EMBL" id="KAF1392322.1"/>
    </source>
</evidence>
<organism evidence="2 3">
    <name type="scientific">Perca fluviatilis</name>
    <name type="common">European perch</name>
    <dbReference type="NCBI Taxonomy" id="8168"/>
    <lineage>
        <taxon>Eukaryota</taxon>
        <taxon>Metazoa</taxon>
        <taxon>Chordata</taxon>
        <taxon>Craniata</taxon>
        <taxon>Vertebrata</taxon>
        <taxon>Euteleostomi</taxon>
        <taxon>Actinopterygii</taxon>
        <taxon>Neopterygii</taxon>
        <taxon>Teleostei</taxon>
        <taxon>Neoteleostei</taxon>
        <taxon>Acanthomorphata</taxon>
        <taxon>Eupercaria</taxon>
        <taxon>Perciformes</taxon>
        <taxon>Percoidei</taxon>
        <taxon>Percidae</taxon>
        <taxon>Percinae</taxon>
        <taxon>Perca</taxon>
    </lineage>
</organism>
<feature type="compositionally biased region" description="Low complexity" evidence="1">
    <location>
        <begin position="25"/>
        <end position="35"/>
    </location>
</feature>
<evidence type="ECO:0000256" key="1">
    <source>
        <dbReference type="SAM" id="MobiDB-lite"/>
    </source>
</evidence>
<proteinExistence type="predicted"/>
<reference evidence="2 3" key="1">
    <citation type="submission" date="2019-06" db="EMBL/GenBank/DDBJ databases">
        <title>A chromosome-scale genome assembly of the European perch, Perca fluviatilis.</title>
        <authorList>
            <person name="Roques C."/>
            <person name="Zahm M."/>
            <person name="Cabau C."/>
            <person name="Klopp C."/>
            <person name="Bouchez O."/>
            <person name="Donnadieu C."/>
            <person name="Kuhl H."/>
            <person name="Gislard M."/>
            <person name="Guendouz S."/>
            <person name="Journot L."/>
            <person name="Haffray P."/>
            <person name="Bestin A."/>
            <person name="Morvezen R."/>
            <person name="Feron R."/>
            <person name="Wen M."/>
            <person name="Jouanno E."/>
            <person name="Herpin A."/>
            <person name="Schartl M."/>
            <person name="Postlethwait J."/>
            <person name="Schaerlinger B."/>
            <person name="Chardard D."/>
            <person name="Lecocq T."/>
            <person name="Poncet C."/>
            <person name="Jaffrelo L."/>
            <person name="Lampietro C."/>
            <person name="Guiguen Y."/>
        </authorList>
    </citation>
    <scope>NUCLEOTIDE SEQUENCE [LARGE SCALE GENOMIC DNA]</scope>
    <source>
        <tissue evidence="2">Blood</tissue>
    </source>
</reference>